<keyword evidence="3" id="KW-0808">Transferase</keyword>
<sequence length="994" mass="114126">MKNDLVNEYIKSITEKYQSGQAKEHAYRPALQKLFTDITGLNVINDPKRSEYGAPDFLFMKGKVAAAYAEAKDIGVSLDETEKGEQLARYFGYSNLILTDCLEFRFFRNGQKYEAVKIAEIKNGEIVADENNFAHLEDTIKEFINEAKEPIKSGAVLAKVMAGKARRIRDNIKKFLHDGDTQTNESLLSVYNVIKKLLLADLDYDKFADMYAQTVVYGLFAARYHDETPDTFSRQEARDLVPVSNPFLRHFFDHVAGPSFDKRIEFIVNELCEEFVHADVQAIVHDYYKVEKDDSRDPIIHFYEDFLQEYDSAERKKMGVFYTPLPVVRFIVRALDDVLKKEFGLNGLADSAKIEINSVSQGKKFKQSVHKVQILDPATGTGTFLNEVISHIKKSFDGQEGRWANYAREELLPRLHGFEIMMASYTIAHLKLTTTLKESGVDINRGRLGVYLTNSLEKAESYDDTLFAGLGLGQAITDESIAANKVKNDLPIMVVLGNPPYNVSSQNKGEWIGELIKDYKKDLNERNIQPLSDDYIKFIRFSQYLIDKNGEGVIGMITNNSYIDGITHRQMRKSLLESFDSIYILDLHGNAKKKEVAPDGSADQNVFSIMQGVSIAIFVKKSAKKKTLGVVYHAEMFGKQKNKYEALDNSDFEKMKWNKIKYEAPYYFFVPKDFGASEEYESGFKLDDFFSIKAAGIKTHHDDIVIAFSEDNLKKQILNYCDSSNFIFDVEKIKKICYRPFDERFLYYDTKIVVRHRKEQMKHSFYSNLSLLAGRQSKSDQISHFFITNLLSEMKTAESTTGSYHFPLYLYADDGTKIPNLKKEIVQEIEKITGPITPENILDYIYAVLHSPNYREKYKEFLKIDFPRVPYPKDKNQFFALAKLGEELRYLHLLESPKVNSFITTYPVVGDNMVEKIIYENEKVFINKTQYFGGVPKLAWDFYIGGYQPAQKWLKDRKGRKLTNADIEHYQKIIVVLVETGRIMGEIDGVGLIF</sequence>
<dbReference type="STRING" id="1798704.A3J93_03890"/>
<reference evidence="7 8" key="1">
    <citation type="journal article" date="2016" name="Nat. Commun.">
        <title>Thousands of microbial genomes shed light on interconnected biogeochemical processes in an aquifer system.</title>
        <authorList>
            <person name="Anantharaman K."/>
            <person name="Brown C.T."/>
            <person name="Hug L.A."/>
            <person name="Sharon I."/>
            <person name="Castelle C.J."/>
            <person name="Probst A.J."/>
            <person name="Thomas B.C."/>
            <person name="Singh A."/>
            <person name="Wilkins M.J."/>
            <person name="Karaoz U."/>
            <person name="Brodie E.L."/>
            <person name="Williams K.H."/>
            <person name="Hubbard S.S."/>
            <person name="Banfield J.F."/>
        </authorList>
    </citation>
    <scope>NUCLEOTIDE SEQUENCE [LARGE SCALE GENOMIC DNA]</scope>
</reference>
<evidence type="ECO:0000259" key="5">
    <source>
        <dbReference type="Pfam" id="PF02384"/>
    </source>
</evidence>
<keyword evidence="2" id="KW-0489">Methyltransferase</keyword>
<feature type="domain" description="DNA methylase adenine-specific" evidence="5">
    <location>
        <begin position="296"/>
        <end position="578"/>
    </location>
</feature>
<evidence type="ECO:0000313" key="8">
    <source>
        <dbReference type="Proteomes" id="UP000177907"/>
    </source>
</evidence>
<comment type="caution">
    <text evidence="7">The sequence shown here is derived from an EMBL/GenBank/DDBJ whole genome shotgun (WGS) entry which is preliminary data.</text>
</comment>
<dbReference type="Gene3D" id="3.40.50.150">
    <property type="entry name" value="Vaccinia Virus protein VP39"/>
    <property type="match status" value="1"/>
</dbReference>
<evidence type="ECO:0000313" key="7">
    <source>
        <dbReference type="EMBL" id="OGH87669.1"/>
    </source>
</evidence>
<evidence type="ECO:0000256" key="1">
    <source>
        <dbReference type="ARBA" id="ARBA00011900"/>
    </source>
</evidence>
<dbReference type="GO" id="GO:0032259">
    <property type="term" value="P:methylation"/>
    <property type="evidence" value="ECO:0007669"/>
    <property type="project" value="UniProtKB-KW"/>
</dbReference>
<dbReference type="Pfam" id="PF18135">
    <property type="entry name" value="Type_ISP_C"/>
    <property type="match status" value="1"/>
</dbReference>
<comment type="catalytic activity">
    <reaction evidence="4">
        <text>a 2'-deoxyadenosine in DNA + S-adenosyl-L-methionine = an N(6)-methyl-2'-deoxyadenosine in DNA + S-adenosyl-L-homocysteine + H(+)</text>
        <dbReference type="Rhea" id="RHEA:15197"/>
        <dbReference type="Rhea" id="RHEA-COMP:12418"/>
        <dbReference type="Rhea" id="RHEA-COMP:12419"/>
        <dbReference type="ChEBI" id="CHEBI:15378"/>
        <dbReference type="ChEBI" id="CHEBI:57856"/>
        <dbReference type="ChEBI" id="CHEBI:59789"/>
        <dbReference type="ChEBI" id="CHEBI:90615"/>
        <dbReference type="ChEBI" id="CHEBI:90616"/>
        <dbReference type="EC" id="2.1.1.72"/>
    </reaction>
</comment>
<dbReference type="PANTHER" id="PTHR33841:SF1">
    <property type="entry name" value="DNA METHYLTRANSFERASE A"/>
    <property type="match status" value="1"/>
</dbReference>
<dbReference type="GO" id="GO:0003677">
    <property type="term" value="F:DNA binding"/>
    <property type="evidence" value="ECO:0007669"/>
    <property type="project" value="InterPro"/>
</dbReference>
<evidence type="ECO:0000259" key="6">
    <source>
        <dbReference type="Pfam" id="PF18135"/>
    </source>
</evidence>
<dbReference type="InterPro" id="IPR029063">
    <property type="entry name" value="SAM-dependent_MTases_sf"/>
</dbReference>
<protein>
    <recommendedName>
        <fullName evidence="1">site-specific DNA-methyltransferase (adenine-specific)</fullName>
        <ecNumber evidence="1">2.1.1.72</ecNumber>
    </recommendedName>
</protein>
<evidence type="ECO:0000256" key="3">
    <source>
        <dbReference type="ARBA" id="ARBA00022679"/>
    </source>
</evidence>
<dbReference type="EMBL" id="MFQZ01000010">
    <property type="protein sequence ID" value="OGH87669.1"/>
    <property type="molecule type" value="Genomic_DNA"/>
</dbReference>
<evidence type="ECO:0000256" key="4">
    <source>
        <dbReference type="ARBA" id="ARBA00047942"/>
    </source>
</evidence>
<proteinExistence type="predicted"/>
<dbReference type="InterPro" id="IPR050953">
    <property type="entry name" value="N4_N6_ade-DNA_methylase"/>
</dbReference>
<dbReference type="AlphaFoldDB" id="A0A1F6NUS4"/>
<dbReference type="PANTHER" id="PTHR33841">
    <property type="entry name" value="DNA METHYLTRANSFERASE YEEA-RELATED"/>
    <property type="match status" value="1"/>
</dbReference>
<dbReference type="Pfam" id="PF02384">
    <property type="entry name" value="N6_Mtase"/>
    <property type="match status" value="1"/>
</dbReference>
<dbReference type="Proteomes" id="UP000177907">
    <property type="component" value="Unassembled WGS sequence"/>
</dbReference>
<dbReference type="InterPro" id="IPR041635">
    <property type="entry name" value="Type_ISP_LLaBIII_C"/>
</dbReference>
<dbReference type="InterPro" id="IPR003356">
    <property type="entry name" value="DNA_methylase_A-5"/>
</dbReference>
<dbReference type="GO" id="GO:0008170">
    <property type="term" value="F:N-methyltransferase activity"/>
    <property type="evidence" value="ECO:0007669"/>
    <property type="project" value="InterPro"/>
</dbReference>
<organism evidence="7 8">
    <name type="scientific">Candidatus Magasanikbacteria bacterium RIFOXYC2_FULL_42_28</name>
    <dbReference type="NCBI Taxonomy" id="1798704"/>
    <lineage>
        <taxon>Bacteria</taxon>
        <taxon>Candidatus Magasanikiibacteriota</taxon>
    </lineage>
</organism>
<evidence type="ECO:0000256" key="2">
    <source>
        <dbReference type="ARBA" id="ARBA00022603"/>
    </source>
</evidence>
<dbReference type="PRINTS" id="PR00507">
    <property type="entry name" value="N12N6MTFRASE"/>
</dbReference>
<dbReference type="GO" id="GO:0009007">
    <property type="term" value="F:site-specific DNA-methyltransferase (adenine-specific) activity"/>
    <property type="evidence" value="ECO:0007669"/>
    <property type="project" value="UniProtKB-EC"/>
</dbReference>
<accession>A0A1F6NUS4</accession>
<dbReference type="EC" id="2.1.1.72" evidence="1"/>
<feature type="domain" description="Type ISP restriction-modification enzyme LLaBIII C-terminal specificity" evidence="6">
    <location>
        <begin position="727"/>
        <end position="985"/>
    </location>
</feature>
<gene>
    <name evidence="7" type="ORF">A3J93_03890</name>
</gene>
<name>A0A1F6NUS4_9BACT</name>
<dbReference type="SUPFAM" id="SSF53335">
    <property type="entry name" value="S-adenosyl-L-methionine-dependent methyltransferases"/>
    <property type="match status" value="1"/>
</dbReference>